<dbReference type="AlphaFoldDB" id="A0A7W6YA92"/>
<evidence type="ECO:0000313" key="3">
    <source>
        <dbReference type="Proteomes" id="UP000523431"/>
    </source>
</evidence>
<organism evidence="1 4">
    <name type="scientific">Rhizobium etli</name>
    <dbReference type="NCBI Taxonomy" id="29449"/>
    <lineage>
        <taxon>Bacteria</taxon>
        <taxon>Pseudomonadati</taxon>
        <taxon>Pseudomonadota</taxon>
        <taxon>Alphaproteobacteria</taxon>
        <taxon>Hyphomicrobiales</taxon>
        <taxon>Rhizobiaceae</taxon>
        <taxon>Rhizobium/Agrobacterium group</taxon>
        <taxon>Rhizobium</taxon>
    </lineage>
</organism>
<proteinExistence type="predicted"/>
<gene>
    <name evidence="1" type="ORF">GGE46_006070</name>
    <name evidence="2" type="ORF">GGE57_006061</name>
</gene>
<comment type="caution">
    <text evidence="1">The sequence shown here is derived from an EMBL/GenBank/DDBJ whole genome shotgun (WGS) entry which is preliminary data.</text>
</comment>
<accession>A0A7W6YA92</accession>
<sequence>MLPQYYRVHEGNGDLGGRKTRVDFSGGIEFDTYGRPNNERPILFVRFHGPDNDVFVRQPLTVGALLETTAVWSEARTWVDVCDALPPDEQAVERALIISDLNKLAFDPGLTLYTAPVRMLEHFANVSDTLVAYEAAAKLSLICLNLCETQFGDLVLPDRMGVWGERNNASKKNMDPAFAYAAILLNAAELRTDQSVVDWLENGLKRSGLPDFASILSLALARMKIDNDVAPSRWSEAGQYLLLAGEELAAMRAKTLDPAVTLSLSRDYALPLPPLIDANLQTVRLSSSSFDYTKYSPTKMYDVEWELDKATRNLLSACR</sequence>
<reference evidence="3 4" key="1">
    <citation type="submission" date="2020-08" db="EMBL/GenBank/DDBJ databases">
        <title>Genomic Encyclopedia of Type Strains, Phase IV (KMG-V): Genome sequencing to study the core and pangenomes of soil and plant-associated prokaryotes.</title>
        <authorList>
            <person name="Whitman W."/>
        </authorList>
    </citation>
    <scope>NUCLEOTIDE SEQUENCE [LARGE SCALE GENOMIC DNA]</scope>
    <source>
        <strain evidence="1 4">SEMIA 471</strain>
        <strain evidence="2 3">SEMIA 489</strain>
    </source>
</reference>
<dbReference type="EMBL" id="JACIID010000023">
    <property type="protein sequence ID" value="MBB4539269.1"/>
    <property type="molecule type" value="Genomic_DNA"/>
</dbReference>
<dbReference type="RefSeq" id="WP_183844546.1">
    <property type="nucleotide sequence ID" value="NZ_JACIHU010000023.1"/>
</dbReference>
<protein>
    <submittedName>
        <fullName evidence="1">Uncharacterized protein</fullName>
    </submittedName>
</protein>
<evidence type="ECO:0000313" key="4">
    <source>
        <dbReference type="Proteomes" id="UP000557344"/>
    </source>
</evidence>
<dbReference type="Proteomes" id="UP000523431">
    <property type="component" value="Unassembled WGS sequence"/>
</dbReference>
<evidence type="ECO:0000313" key="1">
    <source>
        <dbReference type="EMBL" id="MBB4483446.1"/>
    </source>
</evidence>
<dbReference type="EMBL" id="JACIHU010000023">
    <property type="protein sequence ID" value="MBB4483446.1"/>
    <property type="molecule type" value="Genomic_DNA"/>
</dbReference>
<name>A0A7W6YA92_RHIET</name>
<evidence type="ECO:0000313" key="2">
    <source>
        <dbReference type="EMBL" id="MBB4539269.1"/>
    </source>
</evidence>
<dbReference type="Proteomes" id="UP000557344">
    <property type="component" value="Unassembled WGS sequence"/>
</dbReference>